<dbReference type="Proteomes" id="UP000000844">
    <property type="component" value="Chromosome"/>
</dbReference>
<feature type="transmembrane region" description="Helical" evidence="9">
    <location>
        <begin position="193"/>
        <end position="214"/>
    </location>
</feature>
<dbReference type="PROSITE" id="PS00197">
    <property type="entry name" value="2FE2S_FER_1"/>
    <property type="match status" value="1"/>
</dbReference>
<keyword evidence="9" id="KW-1133">Transmembrane helix</keyword>
<dbReference type="STRING" id="446470.Snas_0888"/>
<evidence type="ECO:0000256" key="8">
    <source>
        <dbReference type="SAM" id="MobiDB-lite"/>
    </source>
</evidence>
<dbReference type="Pfam" id="PF00111">
    <property type="entry name" value="Fer2"/>
    <property type="match status" value="1"/>
</dbReference>
<evidence type="ECO:0000256" key="9">
    <source>
        <dbReference type="SAM" id="Phobius"/>
    </source>
</evidence>
<dbReference type="Gene3D" id="2.40.30.10">
    <property type="entry name" value="Translation factors"/>
    <property type="match status" value="1"/>
</dbReference>
<dbReference type="SUPFAM" id="SSF63380">
    <property type="entry name" value="Riboflavin synthase domain-like"/>
    <property type="match status" value="1"/>
</dbReference>
<feature type="transmembrane region" description="Helical" evidence="9">
    <location>
        <begin position="93"/>
        <end position="112"/>
    </location>
</feature>
<dbReference type="OrthoDB" id="502624at2"/>
<comment type="cofactor">
    <cofactor evidence="1">
        <name>FAD</name>
        <dbReference type="ChEBI" id="CHEBI:57692"/>
    </cofactor>
</comment>
<evidence type="ECO:0000313" key="12">
    <source>
        <dbReference type="EMBL" id="ADD40599.1"/>
    </source>
</evidence>
<dbReference type="CDD" id="cd06185">
    <property type="entry name" value="PDR_like"/>
    <property type="match status" value="1"/>
</dbReference>
<feature type="region of interest" description="Disordered" evidence="8">
    <location>
        <begin position="272"/>
        <end position="294"/>
    </location>
</feature>
<evidence type="ECO:0000256" key="4">
    <source>
        <dbReference type="ARBA" id="ARBA00022723"/>
    </source>
</evidence>
<keyword evidence="6" id="KW-0408">Iron</keyword>
<dbReference type="Gene3D" id="3.40.50.80">
    <property type="entry name" value="Nucleotide-binding domain of ferredoxin-NADP reductase (FNR) module"/>
    <property type="match status" value="1"/>
</dbReference>
<name>D3Q8Z0_STANL</name>
<keyword evidence="3" id="KW-0001">2Fe-2S</keyword>
<dbReference type="AlphaFoldDB" id="D3Q8Z0"/>
<feature type="transmembrane region" description="Helical" evidence="9">
    <location>
        <begin position="68"/>
        <end position="87"/>
    </location>
</feature>
<dbReference type="InterPro" id="IPR001041">
    <property type="entry name" value="2Fe-2S_ferredoxin-type"/>
</dbReference>
<dbReference type="InterPro" id="IPR036010">
    <property type="entry name" value="2Fe-2S_ferredoxin-like_sf"/>
</dbReference>
<feature type="domain" description="2Fe-2S ferredoxin-type" evidence="10">
    <location>
        <begin position="570"/>
        <end position="657"/>
    </location>
</feature>
<keyword evidence="9" id="KW-0472">Membrane</keyword>
<dbReference type="PROSITE" id="PS51384">
    <property type="entry name" value="FAD_FR"/>
    <property type="match status" value="1"/>
</dbReference>
<evidence type="ECO:0000256" key="3">
    <source>
        <dbReference type="ARBA" id="ARBA00022714"/>
    </source>
</evidence>
<dbReference type="Gene3D" id="3.10.20.30">
    <property type="match status" value="1"/>
</dbReference>
<dbReference type="HOGENOM" id="CLU_469964_0_0_11"/>
<dbReference type="InterPro" id="IPR017927">
    <property type="entry name" value="FAD-bd_FR_type"/>
</dbReference>
<dbReference type="InterPro" id="IPR006058">
    <property type="entry name" value="2Fe2S_fd_BS"/>
</dbReference>
<gene>
    <name evidence="12" type="ordered locus">Snas_0888</name>
</gene>
<dbReference type="PROSITE" id="PS51085">
    <property type="entry name" value="2FE2S_FER_2"/>
    <property type="match status" value="1"/>
</dbReference>
<dbReference type="PANTHER" id="PTHR47354">
    <property type="entry name" value="NADH OXIDOREDUCTASE HCR"/>
    <property type="match status" value="1"/>
</dbReference>
<feature type="transmembrane region" description="Helical" evidence="9">
    <location>
        <begin position="167"/>
        <end position="186"/>
    </location>
</feature>
<accession>D3Q8Z0</accession>
<dbReference type="KEGG" id="sna:Snas_0888"/>
<dbReference type="GO" id="GO:0016491">
    <property type="term" value="F:oxidoreductase activity"/>
    <property type="evidence" value="ECO:0007669"/>
    <property type="project" value="UniProtKB-KW"/>
</dbReference>
<evidence type="ECO:0000256" key="1">
    <source>
        <dbReference type="ARBA" id="ARBA00001974"/>
    </source>
</evidence>
<dbReference type="InterPro" id="IPR039261">
    <property type="entry name" value="FNR_nucleotide-bd"/>
</dbReference>
<dbReference type="CDD" id="cd00207">
    <property type="entry name" value="fer2"/>
    <property type="match status" value="1"/>
</dbReference>
<dbReference type="InterPro" id="IPR012675">
    <property type="entry name" value="Beta-grasp_dom_sf"/>
</dbReference>
<evidence type="ECO:0000259" key="10">
    <source>
        <dbReference type="PROSITE" id="PS51085"/>
    </source>
</evidence>
<reference evidence="12 13" key="1">
    <citation type="journal article" date="2009" name="Stand. Genomic Sci.">
        <title>Complete genome sequence of Stackebrandtia nassauensis type strain (LLR-40K-21).</title>
        <authorList>
            <person name="Munk C."/>
            <person name="Lapidus A."/>
            <person name="Copeland A."/>
            <person name="Jando M."/>
            <person name="Mayilraj S."/>
            <person name="Glavina Del Rio T."/>
            <person name="Nolan M."/>
            <person name="Chen F."/>
            <person name="Lucas S."/>
            <person name="Tice H."/>
            <person name="Cheng J.F."/>
            <person name="Han C."/>
            <person name="Detter J.C."/>
            <person name="Bruce D."/>
            <person name="Goodwin L."/>
            <person name="Chain P."/>
            <person name="Pitluck S."/>
            <person name="Goker M."/>
            <person name="Ovchinikova G."/>
            <person name="Pati A."/>
            <person name="Ivanova N."/>
            <person name="Mavromatis K."/>
            <person name="Chen A."/>
            <person name="Palaniappan K."/>
            <person name="Land M."/>
            <person name="Hauser L."/>
            <person name="Chang Y.J."/>
            <person name="Jeffries C.D."/>
            <person name="Bristow J."/>
            <person name="Eisen J.A."/>
            <person name="Markowitz V."/>
            <person name="Hugenholtz P."/>
            <person name="Kyrpides N.C."/>
            <person name="Klenk H.P."/>
        </authorList>
    </citation>
    <scope>NUCLEOTIDE SEQUENCE [LARGE SCALE GENOMIC DNA]</scope>
    <source>
        <strain evidence="13">DSM 44728 / CIP 108903 / NRRL B-16338 / NBRC 102104 / LLR-40K-21</strain>
    </source>
</reference>
<keyword evidence="7" id="KW-0411">Iron-sulfur</keyword>
<evidence type="ECO:0000313" key="13">
    <source>
        <dbReference type="Proteomes" id="UP000000844"/>
    </source>
</evidence>
<feature type="transmembrane region" description="Helical" evidence="9">
    <location>
        <begin position="124"/>
        <end position="147"/>
    </location>
</feature>
<feature type="transmembrane region" description="Helical" evidence="9">
    <location>
        <begin position="12"/>
        <end position="30"/>
    </location>
</feature>
<evidence type="ECO:0000256" key="5">
    <source>
        <dbReference type="ARBA" id="ARBA00023002"/>
    </source>
</evidence>
<feature type="transmembrane region" description="Helical" evidence="9">
    <location>
        <begin position="244"/>
        <end position="265"/>
    </location>
</feature>
<evidence type="ECO:0000256" key="2">
    <source>
        <dbReference type="ARBA" id="ARBA00022630"/>
    </source>
</evidence>
<dbReference type="eggNOG" id="COG1018">
    <property type="taxonomic scope" value="Bacteria"/>
</dbReference>
<feature type="transmembrane region" description="Helical" evidence="9">
    <location>
        <begin position="42"/>
        <end position="61"/>
    </location>
</feature>
<protein>
    <submittedName>
        <fullName evidence="12">Ferredoxin</fullName>
    </submittedName>
</protein>
<dbReference type="SUPFAM" id="SSF52343">
    <property type="entry name" value="Ferredoxin reductase-like, C-terminal NADP-linked domain"/>
    <property type="match status" value="1"/>
</dbReference>
<evidence type="ECO:0000256" key="6">
    <source>
        <dbReference type="ARBA" id="ARBA00023004"/>
    </source>
</evidence>
<dbReference type="PANTHER" id="PTHR47354:SF1">
    <property type="entry name" value="CARNITINE MONOOXYGENASE REDUCTASE SUBUNIT"/>
    <property type="match status" value="1"/>
</dbReference>
<organism evidence="12 13">
    <name type="scientific">Stackebrandtia nassauensis (strain DSM 44728 / CIP 108903 / NRRL B-16338 / NBRC 102104 / LLR-40K-21)</name>
    <dbReference type="NCBI Taxonomy" id="446470"/>
    <lineage>
        <taxon>Bacteria</taxon>
        <taxon>Bacillati</taxon>
        <taxon>Actinomycetota</taxon>
        <taxon>Actinomycetes</taxon>
        <taxon>Glycomycetales</taxon>
        <taxon>Glycomycetaceae</taxon>
        <taxon>Stackebrandtia</taxon>
    </lineage>
</organism>
<dbReference type="SUPFAM" id="SSF54292">
    <property type="entry name" value="2Fe-2S ferredoxin-like"/>
    <property type="match status" value="1"/>
</dbReference>
<evidence type="ECO:0000256" key="7">
    <source>
        <dbReference type="ARBA" id="ARBA00023014"/>
    </source>
</evidence>
<feature type="domain" description="FAD-binding FR-type" evidence="11">
    <location>
        <begin position="344"/>
        <end position="446"/>
    </location>
</feature>
<dbReference type="PRINTS" id="PR00409">
    <property type="entry name" value="PHDIOXRDTASE"/>
</dbReference>
<evidence type="ECO:0000259" key="11">
    <source>
        <dbReference type="PROSITE" id="PS51384"/>
    </source>
</evidence>
<feature type="transmembrane region" description="Helical" evidence="9">
    <location>
        <begin position="286"/>
        <end position="308"/>
    </location>
</feature>
<dbReference type="InterPro" id="IPR050415">
    <property type="entry name" value="MRET"/>
</dbReference>
<feature type="region of interest" description="Disordered" evidence="8">
    <location>
        <begin position="306"/>
        <end position="331"/>
    </location>
</feature>
<dbReference type="GO" id="GO:0046872">
    <property type="term" value="F:metal ion binding"/>
    <property type="evidence" value="ECO:0007669"/>
    <property type="project" value="UniProtKB-KW"/>
</dbReference>
<dbReference type="InterPro" id="IPR017938">
    <property type="entry name" value="Riboflavin_synthase-like_b-brl"/>
</dbReference>
<dbReference type="RefSeq" id="WP_013016170.1">
    <property type="nucleotide sequence ID" value="NC_013947.1"/>
</dbReference>
<dbReference type="GO" id="GO:0051537">
    <property type="term" value="F:2 iron, 2 sulfur cluster binding"/>
    <property type="evidence" value="ECO:0007669"/>
    <property type="project" value="UniProtKB-KW"/>
</dbReference>
<keyword evidence="5" id="KW-0560">Oxidoreductase</keyword>
<keyword evidence="2" id="KW-0285">Flavoprotein</keyword>
<proteinExistence type="predicted"/>
<keyword evidence="13" id="KW-1185">Reference proteome</keyword>
<keyword evidence="9" id="KW-0812">Transmembrane</keyword>
<dbReference type="EMBL" id="CP001778">
    <property type="protein sequence ID" value="ADD40599.1"/>
    <property type="molecule type" value="Genomic_DNA"/>
</dbReference>
<sequence length="657" mass="69679">MPTPSGGHSRAARVIQFVYTGLALLLSQLPPLFPPTFPDARVPAWYATAALTAVVAVLATWRPRTPRAVILTLAWGQALVTMVNAFVIGDILAMFSTWVSIPALALLAGQIGPRARKALLATHVITSAIWLGVGVTFVLVSVIAMTTTGIEAARVSYELLVVFDMTLLPNANFAASLAGIALGLTTAWGLMRYWWVAIKFFIPLVILFGAFGYMHPMLESAAAQATRLAETGGTVSQIDGAAEAVFWSFGVSTLSLAAAMLLSLYKPGGRTRRGRRQLEQARQRRAAARTVPVAATAPAATTAAASAASASPTATSVPTTPNASPTAASVPATASDLPTAASVPATELAAVVADTRLIADDTAAVTLRAADGSPLPHWAPGAHIDLVLPSGKVRQYSLYGDPSQQDTYHVAVLREPDGRGGSIEIHDLRRGSALRLRGPRNNFPLTDASSYLFVAGGIGIVPFLPMIEHLDAARADWKLVYRGASLSRMAFASELATRFGSRVRLLPADTHARPDLTALLRDTSESVAVYSCGPETMLNAVELAVAAHRPHGSLHLERFAASQRETAPNTAFTAELADSDATVEVAEHETLLTAIQRVNPAIDLSCEDGICGSCRTRVLDGVPEHRDDVLQPHERDRVDVIYPCVSRARGARIVLDV</sequence>
<keyword evidence="4" id="KW-0479">Metal-binding</keyword>